<dbReference type="InterPro" id="IPR007016">
    <property type="entry name" value="O-antigen_ligase-rel_domated"/>
</dbReference>
<keyword evidence="8" id="KW-1185">Reference proteome</keyword>
<feature type="transmembrane region" description="Helical" evidence="5">
    <location>
        <begin position="83"/>
        <end position="102"/>
    </location>
</feature>
<keyword evidence="4 5" id="KW-0472">Membrane</keyword>
<dbReference type="InterPro" id="IPR051533">
    <property type="entry name" value="WaaL-like"/>
</dbReference>
<keyword evidence="3 5" id="KW-1133">Transmembrane helix</keyword>
<dbReference type="GO" id="GO:0016020">
    <property type="term" value="C:membrane"/>
    <property type="evidence" value="ECO:0007669"/>
    <property type="project" value="UniProtKB-SubCell"/>
</dbReference>
<evidence type="ECO:0000256" key="5">
    <source>
        <dbReference type="SAM" id="Phobius"/>
    </source>
</evidence>
<evidence type="ECO:0000259" key="6">
    <source>
        <dbReference type="Pfam" id="PF04932"/>
    </source>
</evidence>
<dbReference type="EMBL" id="LGIA01000194">
    <property type="protein sequence ID" value="KOH43267.1"/>
    <property type="molecule type" value="Genomic_DNA"/>
</dbReference>
<evidence type="ECO:0000256" key="1">
    <source>
        <dbReference type="ARBA" id="ARBA00004141"/>
    </source>
</evidence>
<dbReference type="Pfam" id="PF04932">
    <property type="entry name" value="Wzy_C"/>
    <property type="match status" value="1"/>
</dbReference>
<feature type="domain" description="O-antigen ligase-related" evidence="6">
    <location>
        <begin position="5"/>
        <end position="100"/>
    </location>
</feature>
<evidence type="ECO:0000256" key="3">
    <source>
        <dbReference type="ARBA" id="ARBA00022989"/>
    </source>
</evidence>
<comment type="subcellular location">
    <subcellularLocation>
        <location evidence="1">Membrane</location>
        <topology evidence="1">Multi-pass membrane protein</topology>
    </subcellularLocation>
</comment>
<evidence type="ECO:0000313" key="8">
    <source>
        <dbReference type="Proteomes" id="UP000036958"/>
    </source>
</evidence>
<evidence type="ECO:0000256" key="4">
    <source>
        <dbReference type="ARBA" id="ARBA00023136"/>
    </source>
</evidence>
<feature type="transmembrane region" description="Helical" evidence="5">
    <location>
        <begin position="123"/>
        <end position="153"/>
    </location>
</feature>
<accession>A0A0L8V502</accession>
<evidence type="ECO:0000256" key="2">
    <source>
        <dbReference type="ARBA" id="ARBA00022692"/>
    </source>
</evidence>
<dbReference type="PANTHER" id="PTHR37422">
    <property type="entry name" value="TEICHURONIC ACID BIOSYNTHESIS PROTEIN TUAE"/>
    <property type="match status" value="1"/>
</dbReference>
<comment type="caution">
    <text evidence="7">The sequence shown here is derived from an EMBL/GenBank/DDBJ whole genome shotgun (WGS) entry which is preliminary data.</text>
</comment>
<dbReference type="STRING" id="1409788.NC99_39350"/>
<dbReference type="AlphaFoldDB" id="A0A0L8V502"/>
<evidence type="ECO:0000313" key="7">
    <source>
        <dbReference type="EMBL" id="KOH43267.1"/>
    </source>
</evidence>
<reference evidence="8" key="1">
    <citation type="submission" date="2015-07" db="EMBL/GenBank/DDBJ databases">
        <title>Genome sequencing of Sunxiuqinia dokdonensis strain SK.</title>
        <authorList>
            <person name="Ahn S."/>
            <person name="Kim B.-C."/>
        </authorList>
    </citation>
    <scope>NUCLEOTIDE SEQUENCE [LARGE SCALE GENOMIC DNA]</scope>
    <source>
        <strain evidence="8">SK</strain>
    </source>
</reference>
<name>A0A0L8V502_9BACT</name>
<proteinExistence type="predicted"/>
<protein>
    <recommendedName>
        <fullName evidence="6">O-antigen ligase-related domain-containing protein</fullName>
    </recommendedName>
</protein>
<keyword evidence="2 5" id="KW-0812">Transmembrane</keyword>
<sequence>MKPVIVFCGFAIILIIWQVVLKSEMITERLLQSLTDGDLSERDEVWRRVLPIWNENPIWGVGTTGYEYLTSYNIGRTVSPHNVILEILCLSGVVGLFFYLVFLFRIFRIGWKTFTQNGSLQSLLLLIPVGGLLLSAQLLQVKIGWVIFAYIIAHDVYRCPKDIVGIPADKGNLKWLHSGELA</sequence>
<dbReference type="PANTHER" id="PTHR37422:SF13">
    <property type="entry name" value="LIPOPOLYSACCHARIDE BIOSYNTHESIS PROTEIN PA4999-RELATED"/>
    <property type="match status" value="1"/>
</dbReference>
<organism evidence="7 8">
    <name type="scientific">Sunxiuqinia dokdonensis</name>
    <dbReference type="NCBI Taxonomy" id="1409788"/>
    <lineage>
        <taxon>Bacteria</taxon>
        <taxon>Pseudomonadati</taxon>
        <taxon>Bacteroidota</taxon>
        <taxon>Bacteroidia</taxon>
        <taxon>Marinilabiliales</taxon>
        <taxon>Prolixibacteraceae</taxon>
        <taxon>Sunxiuqinia</taxon>
    </lineage>
</organism>
<gene>
    <name evidence="7" type="ORF">NC99_39350</name>
</gene>
<dbReference type="Proteomes" id="UP000036958">
    <property type="component" value="Unassembled WGS sequence"/>
</dbReference>